<dbReference type="Gene3D" id="3.30.9.10">
    <property type="entry name" value="D-Amino Acid Oxidase, subunit A, domain 2"/>
    <property type="match status" value="2"/>
</dbReference>
<dbReference type="Pfam" id="PF01266">
    <property type="entry name" value="DAO"/>
    <property type="match status" value="1"/>
</dbReference>
<dbReference type="GO" id="GO:0055130">
    <property type="term" value="P:D-alanine catabolic process"/>
    <property type="evidence" value="ECO:0007669"/>
    <property type="project" value="TreeGrafter"/>
</dbReference>
<feature type="domain" description="FAD dependent oxidoreductase" evidence="4">
    <location>
        <begin position="15"/>
        <end position="407"/>
    </location>
</feature>
<protein>
    <submittedName>
        <fullName evidence="5">FAD dependent oxidoreductase</fullName>
    </submittedName>
</protein>
<organism evidence="5 6">
    <name type="scientific">Pandoraea communis</name>
    <dbReference type="NCBI Taxonomy" id="2508297"/>
    <lineage>
        <taxon>Bacteria</taxon>
        <taxon>Pseudomonadati</taxon>
        <taxon>Pseudomonadota</taxon>
        <taxon>Betaproteobacteria</taxon>
        <taxon>Burkholderiales</taxon>
        <taxon>Burkholderiaceae</taxon>
        <taxon>Pandoraea</taxon>
    </lineage>
</organism>
<accession>A0A5E4VKV1</accession>
<dbReference type="GO" id="GO:0005737">
    <property type="term" value="C:cytoplasm"/>
    <property type="evidence" value="ECO:0007669"/>
    <property type="project" value="TreeGrafter"/>
</dbReference>
<name>A0A5E4VKV1_9BURK</name>
<evidence type="ECO:0000256" key="1">
    <source>
        <dbReference type="ARBA" id="ARBA00009410"/>
    </source>
</evidence>
<dbReference type="Proteomes" id="UP000337189">
    <property type="component" value="Unassembled WGS sequence"/>
</dbReference>
<comment type="similarity">
    <text evidence="1">Belongs to the DadA oxidoreductase family.</text>
</comment>
<proteinExistence type="inferred from homology"/>
<dbReference type="Gene3D" id="3.50.50.60">
    <property type="entry name" value="FAD/NAD(P)-binding domain"/>
    <property type="match status" value="2"/>
</dbReference>
<gene>
    <name evidence="5" type="ORF">PCO31110_02757</name>
</gene>
<sequence length="471" mass="50245">MPEYSNSFSVSSDSRVIVVGAGLTGLSAAIELAEAGVPVLVVEKGDVGGEQSQFALGWVRTTGRPPVEIPLSLLNRSRFDALMPDASRLAYGVLFCAKDETQLTRLEQWADGAARYGVKTRLLDAADTAARLPGCATGTVGGLLTEVDTSIDPRHLVQVLVARAAALGVEIRTRCAVRALDTAAGEVRGVLTERGIERGASVVLATGAWTRLMLRDAGYTLPSVKVRSSLVRIRTAAHLPPGCIGCAGVAGVGYRAAPDGTFVVGLENNNRLEVTPDALRFASRYLPMWWAHRGEIKPSFGRAFFDELGVGRARHQDQTSVYEQKRILRPEPGQALTQLTISRFAELFPSLGDIELLESWAGYLDMTPDGLPVISAAERTPGLFVATGLNGSGLGTGLAAGRLIASLVTGRMPETDISPFRLARWSRDGPHGVDDPEKHAAQSTQSTTGFPDVEGLSDPTPAQPRTEKLRQ</sequence>
<evidence type="ECO:0000256" key="3">
    <source>
        <dbReference type="SAM" id="MobiDB-lite"/>
    </source>
</evidence>
<dbReference type="AlphaFoldDB" id="A0A5E4VKV1"/>
<reference evidence="5 6" key="1">
    <citation type="submission" date="2019-08" db="EMBL/GenBank/DDBJ databases">
        <authorList>
            <person name="Peeters C."/>
        </authorList>
    </citation>
    <scope>NUCLEOTIDE SEQUENCE [LARGE SCALE GENOMIC DNA]</scope>
    <source>
        <strain evidence="5 6">LMG 31110</strain>
    </source>
</reference>
<dbReference type="GO" id="GO:0008718">
    <property type="term" value="F:D-amino-acid dehydrogenase activity"/>
    <property type="evidence" value="ECO:0007669"/>
    <property type="project" value="TreeGrafter"/>
</dbReference>
<dbReference type="EMBL" id="CABPSJ010000003">
    <property type="protein sequence ID" value="VVE12892.1"/>
    <property type="molecule type" value="Genomic_DNA"/>
</dbReference>
<dbReference type="SUPFAM" id="SSF51905">
    <property type="entry name" value="FAD/NAD(P)-binding domain"/>
    <property type="match status" value="1"/>
</dbReference>
<evidence type="ECO:0000313" key="6">
    <source>
        <dbReference type="Proteomes" id="UP000337189"/>
    </source>
</evidence>
<evidence type="ECO:0000256" key="2">
    <source>
        <dbReference type="ARBA" id="ARBA00023002"/>
    </source>
</evidence>
<dbReference type="PANTHER" id="PTHR13847">
    <property type="entry name" value="SARCOSINE DEHYDROGENASE-RELATED"/>
    <property type="match status" value="1"/>
</dbReference>
<evidence type="ECO:0000259" key="4">
    <source>
        <dbReference type="Pfam" id="PF01266"/>
    </source>
</evidence>
<dbReference type="PANTHER" id="PTHR13847:SF280">
    <property type="entry name" value="D-AMINO ACID DEHYDROGENASE"/>
    <property type="match status" value="1"/>
</dbReference>
<dbReference type="InterPro" id="IPR036188">
    <property type="entry name" value="FAD/NAD-bd_sf"/>
</dbReference>
<feature type="region of interest" description="Disordered" evidence="3">
    <location>
        <begin position="424"/>
        <end position="471"/>
    </location>
</feature>
<feature type="compositionally biased region" description="Basic and acidic residues" evidence="3">
    <location>
        <begin position="425"/>
        <end position="440"/>
    </location>
</feature>
<dbReference type="GO" id="GO:0005886">
    <property type="term" value="C:plasma membrane"/>
    <property type="evidence" value="ECO:0007669"/>
    <property type="project" value="TreeGrafter"/>
</dbReference>
<keyword evidence="2" id="KW-0560">Oxidoreductase</keyword>
<dbReference type="InterPro" id="IPR006076">
    <property type="entry name" value="FAD-dep_OxRdtase"/>
</dbReference>
<evidence type="ECO:0000313" key="5">
    <source>
        <dbReference type="EMBL" id="VVE12892.1"/>
    </source>
</evidence>